<organism evidence="1">
    <name type="scientific">Anguilla anguilla</name>
    <name type="common">European freshwater eel</name>
    <name type="synonym">Muraena anguilla</name>
    <dbReference type="NCBI Taxonomy" id="7936"/>
    <lineage>
        <taxon>Eukaryota</taxon>
        <taxon>Metazoa</taxon>
        <taxon>Chordata</taxon>
        <taxon>Craniata</taxon>
        <taxon>Vertebrata</taxon>
        <taxon>Euteleostomi</taxon>
        <taxon>Actinopterygii</taxon>
        <taxon>Neopterygii</taxon>
        <taxon>Teleostei</taxon>
        <taxon>Anguilliformes</taxon>
        <taxon>Anguillidae</taxon>
        <taxon>Anguilla</taxon>
    </lineage>
</organism>
<reference evidence="1" key="1">
    <citation type="submission" date="2014-11" db="EMBL/GenBank/DDBJ databases">
        <authorList>
            <person name="Amaro Gonzalez C."/>
        </authorList>
    </citation>
    <scope>NUCLEOTIDE SEQUENCE</scope>
</reference>
<proteinExistence type="predicted"/>
<evidence type="ECO:0000313" key="1">
    <source>
        <dbReference type="EMBL" id="JAH88168.1"/>
    </source>
</evidence>
<sequence>MEGGPLRPPDSNWGFVACSTLIGLPSRDFPCISLTASFASAGLSNVMKAKPLDLFVSRSFINSTSTILPYFPKYCSRAFSFVSVFRPPMKSFPGRSASAMISSV</sequence>
<reference evidence="1" key="2">
    <citation type="journal article" date="2015" name="Fish Shellfish Immunol.">
        <title>Early steps in the European eel (Anguilla anguilla)-Vibrio vulnificus interaction in the gills: Role of the RtxA13 toxin.</title>
        <authorList>
            <person name="Callol A."/>
            <person name="Pajuelo D."/>
            <person name="Ebbesson L."/>
            <person name="Teles M."/>
            <person name="MacKenzie S."/>
            <person name="Amaro C."/>
        </authorList>
    </citation>
    <scope>NUCLEOTIDE SEQUENCE</scope>
</reference>
<dbReference type="EMBL" id="GBXM01020409">
    <property type="protein sequence ID" value="JAH88168.1"/>
    <property type="molecule type" value="Transcribed_RNA"/>
</dbReference>
<accession>A0A0E9WF97</accession>
<protein>
    <submittedName>
        <fullName evidence="1">Uncharacterized protein</fullName>
    </submittedName>
</protein>
<dbReference type="AlphaFoldDB" id="A0A0E9WF97"/>
<name>A0A0E9WF97_ANGAN</name>